<keyword evidence="2" id="KW-1185">Reference proteome</keyword>
<organism evidence="1 2">
    <name type="scientific">Stylosanthes scabra</name>
    <dbReference type="NCBI Taxonomy" id="79078"/>
    <lineage>
        <taxon>Eukaryota</taxon>
        <taxon>Viridiplantae</taxon>
        <taxon>Streptophyta</taxon>
        <taxon>Embryophyta</taxon>
        <taxon>Tracheophyta</taxon>
        <taxon>Spermatophyta</taxon>
        <taxon>Magnoliopsida</taxon>
        <taxon>eudicotyledons</taxon>
        <taxon>Gunneridae</taxon>
        <taxon>Pentapetalae</taxon>
        <taxon>rosids</taxon>
        <taxon>fabids</taxon>
        <taxon>Fabales</taxon>
        <taxon>Fabaceae</taxon>
        <taxon>Papilionoideae</taxon>
        <taxon>50 kb inversion clade</taxon>
        <taxon>dalbergioids sensu lato</taxon>
        <taxon>Dalbergieae</taxon>
        <taxon>Pterocarpus clade</taxon>
        <taxon>Stylosanthes</taxon>
    </lineage>
</organism>
<accession>A0ABU6ZMU7</accession>
<comment type="caution">
    <text evidence="1">The sequence shown here is derived from an EMBL/GenBank/DDBJ whole genome shotgun (WGS) entry which is preliminary data.</text>
</comment>
<gene>
    <name evidence="1" type="ORF">PIB30_072254</name>
</gene>
<proteinExistence type="predicted"/>
<evidence type="ECO:0000313" key="2">
    <source>
        <dbReference type="Proteomes" id="UP001341840"/>
    </source>
</evidence>
<reference evidence="1 2" key="1">
    <citation type="journal article" date="2023" name="Plants (Basel)">
        <title>Bridging the Gap: Combining Genomics and Transcriptomics Approaches to Understand Stylosanthes scabra, an Orphan Legume from the Brazilian Caatinga.</title>
        <authorList>
            <person name="Ferreira-Neto J.R.C."/>
            <person name="da Silva M.D."/>
            <person name="Binneck E."/>
            <person name="de Melo N.F."/>
            <person name="da Silva R.H."/>
            <person name="de Melo A.L.T.M."/>
            <person name="Pandolfi V."/>
            <person name="Bustamante F.O."/>
            <person name="Brasileiro-Vidal A.C."/>
            <person name="Benko-Iseppon A.M."/>
        </authorList>
    </citation>
    <scope>NUCLEOTIDE SEQUENCE [LARGE SCALE GENOMIC DNA]</scope>
    <source>
        <tissue evidence="1">Leaves</tissue>
    </source>
</reference>
<feature type="non-terminal residue" evidence="1">
    <location>
        <position position="72"/>
    </location>
</feature>
<name>A0ABU6ZMU7_9FABA</name>
<evidence type="ECO:0000313" key="1">
    <source>
        <dbReference type="EMBL" id="MED6223254.1"/>
    </source>
</evidence>
<dbReference type="EMBL" id="JASCZI010272712">
    <property type="protein sequence ID" value="MED6223254.1"/>
    <property type="molecule type" value="Genomic_DNA"/>
</dbReference>
<dbReference type="Proteomes" id="UP001341840">
    <property type="component" value="Unassembled WGS sequence"/>
</dbReference>
<protein>
    <submittedName>
        <fullName evidence="1">Uncharacterized protein</fullName>
    </submittedName>
</protein>
<sequence length="72" mass="7908">MAWCEVGGAWLLDESKHGVLSSRACFLSRLSHVWAISKCGSLELNDDLLEAWGYCGHHVWATFGCGPTVIQT</sequence>